<accession>A0A9P4V9A6</accession>
<dbReference type="Proteomes" id="UP000799444">
    <property type="component" value="Unassembled WGS sequence"/>
</dbReference>
<protein>
    <submittedName>
        <fullName evidence="1">Uncharacterized protein</fullName>
    </submittedName>
</protein>
<proteinExistence type="predicted"/>
<comment type="caution">
    <text evidence="1">The sequence shown here is derived from an EMBL/GenBank/DDBJ whole genome shotgun (WGS) entry which is preliminary data.</text>
</comment>
<dbReference type="AlphaFoldDB" id="A0A9P4V9A6"/>
<dbReference type="EMBL" id="ML996100">
    <property type="protein sequence ID" value="KAF2740325.1"/>
    <property type="molecule type" value="Genomic_DNA"/>
</dbReference>
<reference evidence="1" key="1">
    <citation type="journal article" date="2020" name="Stud. Mycol.">
        <title>101 Dothideomycetes genomes: a test case for predicting lifestyles and emergence of pathogens.</title>
        <authorList>
            <person name="Haridas S."/>
            <person name="Albert R."/>
            <person name="Binder M."/>
            <person name="Bloem J."/>
            <person name="Labutti K."/>
            <person name="Salamov A."/>
            <person name="Andreopoulos B."/>
            <person name="Baker S."/>
            <person name="Barry K."/>
            <person name="Bills G."/>
            <person name="Bluhm B."/>
            <person name="Cannon C."/>
            <person name="Castanera R."/>
            <person name="Culley D."/>
            <person name="Daum C."/>
            <person name="Ezra D."/>
            <person name="Gonzalez J."/>
            <person name="Henrissat B."/>
            <person name="Kuo A."/>
            <person name="Liang C."/>
            <person name="Lipzen A."/>
            <person name="Lutzoni F."/>
            <person name="Magnuson J."/>
            <person name="Mondo S."/>
            <person name="Nolan M."/>
            <person name="Ohm R."/>
            <person name="Pangilinan J."/>
            <person name="Park H.-J."/>
            <person name="Ramirez L."/>
            <person name="Alfaro M."/>
            <person name="Sun H."/>
            <person name="Tritt A."/>
            <person name="Yoshinaga Y."/>
            <person name="Zwiers L.-H."/>
            <person name="Turgeon B."/>
            <person name="Goodwin S."/>
            <person name="Spatafora J."/>
            <person name="Crous P."/>
            <person name="Grigoriev I."/>
        </authorList>
    </citation>
    <scope>NUCLEOTIDE SEQUENCE</scope>
    <source>
        <strain evidence="1">CBS 125425</strain>
    </source>
</reference>
<evidence type="ECO:0000313" key="1">
    <source>
        <dbReference type="EMBL" id="KAF2740325.1"/>
    </source>
</evidence>
<keyword evidence="2" id="KW-1185">Reference proteome</keyword>
<evidence type="ECO:0000313" key="2">
    <source>
        <dbReference type="Proteomes" id="UP000799444"/>
    </source>
</evidence>
<name>A0A9P4V9A6_9PLEO</name>
<organism evidence="1 2">
    <name type="scientific">Polyplosphaeria fusca</name>
    <dbReference type="NCBI Taxonomy" id="682080"/>
    <lineage>
        <taxon>Eukaryota</taxon>
        <taxon>Fungi</taxon>
        <taxon>Dikarya</taxon>
        <taxon>Ascomycota</taxon>
        <taxon>Pezizomycotina</taxon>
        <taxon>Dothideomycetes</taxon>
        <taxon>Pleosporomycetidae</taxon>
        <taxon>Pleosporales</taxon>
        <taxon>Tetraplosphaeriaceae</taxon>
        <taxon>Polyplosphaeria</taxon>
    </lineage>
</organism>
<gene>
    <name evidence="1" type="ORF">EJ04DRAFT_196569</name>
</gene>
<sequence>MSDVMICLRRKLYTLSAFLIGCHSGHPDQVRLQRSHSLGSCYSSVNTGQCSFCYRQWLDEKKHSNSGAFTWTCA</sequence>